<dbReference type="AlphaFoldDB" id="Q1Z8U9"/>
<reference evidence="1 2" key="1">
    <citation type="submission" date="2006-03" db="EMBL/GenBank/DDBJ databases">
        <authorList>
            <person name="Bartlett D.H."/>
            <person name="Valle G."/>
            <person name="Lauro F.M."/>
            <person name="Vezzi A."/>
            <person name="Simonato F."/>
            <person name="Eloe E."/>
            <person name="Vitulo N."/>
            <person name="Stratton T.K."/>
            <person name="D'angelo M."/>
            <person name="Ferriera S."/>
            <person name="Johnson J."/>
            <person name="Kravitz S."/>
            <person name="Beeson K."/>
            <person name="Sutton G."/>
            <person name="Rogers Y."/>
            <person name="Friedman R."/>
            <person name="Frazier M."/>
            <person name="Venter J.C."/>
        </authorList>
    </citation>
    <scope>NUCLEOTIDE SEQUENCE [LARGE SCALE GENOMIC DNA]</scope>
    <source>
        <strain evidence="1 2">3TCK</strain>
    </source>
</reference>
<sequence length="181" mass="20696">MSGQIKQVAEKLIPHMEMLNAHFEESNSRFNSLMGKGHDDLGRVLKCHLIIEYYLNLYLSHQYGISDIDQIRLSFAQKVNLLPKQGNAVVYVKKGIERINKIRNRFGHKLDASICEGELNEIDDVLKVMRPETKDLSPIERIENFTATACTFLIVQPKEIEEIYADAFNLFLAEKTNNNAG</sequence>
<dbReference type="RefSeq" id="WP_006232128.1">
    <property type="nucleotide sequence ID" value="NZ_CH724135.1"/>
</dbReference>
<organism evidence="1 2">
    <name type="scientific">Photobacterium profundum 3TCK</name>
    <dbReference type="NCBI Taxonomy" id="314280"/>
    <lineage>
        <taxon>Bacteria</taxon>
        <taxon>Pseudomonadati</taxon>
        <taxon>Pseudomonadota</taxon>
        <taxon>Gammaproteobacteria</taxon>
        <taxon>Vibrionales</taxon>
        <taxon>Vibrionaceae</taxon>
        <taxon>Photobacterium</taxon>
    </lineage>
</organism>
<protein>
    <submittedName>
        <fullName evidence="1">Uncharacterized protein</fullName>
    </submittedName>
</protein>
<name>Q1Z8U9_9GAMM</name>
<gene>
    <name evidence="1" type="ORF">P3TCK_21035</name>
</gene>
<dbReference type="EMBL" id="AAPH01000002">
    <property type="protein sequence ID" value="EAS45009.1"/>
    <property type="molecule type" value="Genomic_DNA"/>
</dbReference>
<dbReference type="OrthoDB" id="8479922at2"/>
<accession>Q1Z8U9</accession>
<dbReference type="Proteomes" id="UP000003789">
    <property type="component" value="Unassembled WGS sequence"/>
</dbReference>
<dbReference type="HOGENOM" id="CLU_1546927_0_0_6"/>
<comment type="caution">
    <text evidence="1">The sequence shown here is derived from an EMBL/GenBank/DDBJ whole genome shotgun (WGS) entry which is preliminary data.</text>
</comment>
<evidence type="ECO:0000313" key="1">
    <source>
        <dbReference type="EMBL" id="EAS45009.1"/>
    </source>
</evidence>
<proteinExistence type="predicted"/>
<evidence type="ECO:0000313" key="2">
    <source>
        <dbReference type="Proteomes" id="UP000003789"/>
    </source>
</evidence>